<comment type="caution">
    <text evidence="1">The sequence shown here is derived from an EMBL/GenBank/DDBJ whole genome shotgun (WGS) entry which is preliminary data.</text>
</comment>
<evidence type="ECO:0000313" key="2">
    <source>
        <dbReference type="Proteomes" id="UP000317243"/>
    </source>
</evidence>
<protein>
    <submittedName>
        <fullName evidence="1">Uncharacterized protein</fullName>
    </submittedName>
</protein>
<sequence length="94" mass="10194">MLGHVSAYGTDLGRIKGAGDFGRIVNGLNATRRVVQNGNESDIDAVIDELSEQPGIPSALLEERYDDLMKTWVEIISKCLGNSMQVLGNTFLVV</sequence>
<organism evidence="1 2">
    <name type="scientific">Thalassoglobus neptunius</name>
    <dbReference type="NCBI Taxonomy" id="1938619"/>
    <lineage>
        <taxon>Bacteria</taxon>
        <taxon>Pseudomonadati</taxon>
        <taxon>Planctomycetota</taxon>
        <taxon>Planctomycetia</taxon>
        <taxon>Planctomycetales</taxon>
        <taxon>Planctomycetaceae</taxon>
        <taxon>Thalassoglobus</taxon>
    </lineage>
</organism>
<dbReference type="Proteomes" id="UP000317243">
    <property type="component" value="Unassembled WGS sequence"/>
</dbReference>
<proteinExistence type="predicted"/>
<dbReference type="EMBL" id="SIHI01000003">
    <property type="protein sequence ID" value="TWT55542.1"/>
    <property type="molecule type" value="Genomic_DNA"/>
</dbReference>
<keyword evidence="2" id="KW-1185">Reference proteome</keyword>
<gene>
    <name evidence="1" type="ORF">KOR42_26690</name>
</gene>
<name>A0A5C5X023_9PLAN</name>
<dbReference type="AlphaFoldDB" id="A0A5C5X023"/>
<reference evidence="1 2" key="1">
    <citation type="submission" date="2019-02" db="EMBL/GenBank/DDBJ databases">
        <title>Deep-cultivation of Planctomycetes and their phenomic and genomic characterization uncovers novel biology.</title>
        <authorList>
            <person name="Wiegand S."/>
            <person name="Jogler M."/>
            <person name="Boedeker C."/>
            <person name="Pinto D."/>
            <person name="Vollmers J."/>
            <person name="Rivas-Marin E."/>
            <person name="Kohn T."/>
            <person name="Peeters S.H."/>
            <person name="Heuer A."/>
            <person name="Rast P."/>
            <person name="Oberbeckmann S."/>
            <person name="Bunk B."/>
            <person name="Jeske O."/>
            <person name="Meyerdierks A."/>
            <person name="Storesund J.E."/>
            <person name="Kallscheuer N."/>
            <person name="Luecker S."/>
            <person name="Lage O.M."/>
            <person name="Pohl T."/>
            <person name="Merkel B.J."/>
            <person name="Hornburger P."/>
            <person name="Mueller R.-W."/>
            <person name="Bruemmer F."/>
            <person name="Labrenz M."/>
            <person name="Spormann A.M."/>
            <person name="Op Den Camp H."/>
            <person name="Overmann J."/>
            <person name="Amann R."/>
            <person name="Jetten M.S.M."/>
            <person name="Mascher T."/>
            <person name="Medema M.H."/>
            <person name="Devos D.P."/>
            <person name="Kaster A.-K."/>
            <person name="Ovreas L."/>
            <person name="Rohde M."/>
            <person name="Galperin M.Y."/>
            <person name="Jogler C."/>
        </authorList>
    </citation>
    <scope>NUCLEOTIDE SEQUENCE [LARGE SCALE GENOMIC DNA]</scope>
    <source>
        <strain evidence="1 2">KOR42</strain>
    </source>
</reference>
<evidence type="ECO:0000313" key="1">
    <source>
        <dbReference type="EMBL" id="TWT55542.1"/>
    </source>
</evidence>
<accession>A0A5C5X023</accession>